<dbReference type="NCBIfam" id="TIGR00004">
    <property type="entry name" value="Rid family detoxifying hydrolase"/>
    <property type="match status" value="1"/>
</dbReference>
<keyword evidence="3" id="KW-1185">Reference proteome</keyword>
<dbReference type="STRING" id="1325734.A0A428Q096"/>
<dbReference type="SUPFAM" id="SSF55298">
    <property type="entry name" value="YjgF-like"/>
    <property type="match status" value="1"/>
</dbReference>
<name>A0A428Q096_9HYPO</name>
<dbReference type="InterPro" id="IPR035959">
    <property type="entry name" value="RutC-like_sf"/>
</dbReference>
<comment type="caution">
    <text evidence="2">The sequence shown here is derived from an EMBL/GenBank/DDBJ whole genome shotgun (WGS) entry which is preliminary data.</text>
</comment>
<dbReference type="InterPro" id="IPR006056">
    <property type="entry name" value="RidA"/>
</dbReference>
<evidence type="ECO:0000313" key="3">
    <source>
        <dbReference type="Proteomes" id="UP000288168"/>
    </source>
</evidence>
<dbReference type="OrthoDB" id="309640at2759"/>
<reference evidence="2 3" key="1">
    <citation type="submission" date="2017-06" db="EMBL/GenBank/DDBJ databases">
        <title>Comparative genomic analysis of Ambrosia Fusariam Clade fungi.</title>
        <authorList>
            <person name="Stajich J.E."/>
            <person name="Carrillo J."/>
            <person name="Kijimoto T."/>
            <person name="Eskalen A."/>
            <person name="O'Donnell K."/>
            <person name="Kasson M."/>
        </authorList>
    </citation>
    <scope>NUCLEOTIDE SEQUENCE [LARGE SCALE GENOMIC DNA]</scope>
    <source>
        <strain evidence="2 3">NRRL62584</strain>
    </source>
</reference>
<evidence type="ECO:0000256" key="1">
    <source>
        <dbReference type="ARBA" id="ARBA00010552"/>
    </source>
</evidence>
<dbReference type="GO" id="GO:0005739">
    <property type="term" value="C:mitochondrion"/>
    <property type="evidence" value="ECO:0007669"/>
    <property type="project" value="UniProtKB-ARBA"/>
</dbReference>
<sequence length="129" mass="13351">MASRTAVVTSNAPPAAPFMSQAIISNGLVFCSGSLGLDPATGKFVEGDVSAQATQALKNLDIILEAAGTRLAKAVKINIFLSSMDHLPKVNEAYTKFFTSDPKPARTCVAAAALPLGAELEIECVASLN</sequence>
<dbReference type="Proteomes" id="UP000288168">
    <property type="component" value="Unassembled WGS sequence"/>
</dbReference>
<dbReference type="InterPro" id="IPR006175">
    <property type="entry name" value="YjgF/YER057c/UK114"/>
</dbReference>
<dbReference type="AlphaFoldDB" id="A0A428Q096"/>
<evidence type="ECO:0000313" key="2">
    <source>
        <dbReference type="EMBL" id="RSL58725.1"/>
    </source>
</evidence>
<dbReference type="EMBL" id="NKCI01000071">
    <property type="protein sequence ID" value="RSL58725.1"/>
    <property type="molecule type" value="Genomic_DNA"/>
</dbReference>
<dbReference type="CDD" id="cd00448">
    <property type="entry name" value="YjgF_YER057c_UK114_family"/>
    <property type="match status" value="1"/>
</dbReference>
<gene>
    <name evidence="2" type="ORF">CEP54_007643</name>
</gene>
<dbReference type="GO" id="GO:0005829">
    <property type="term" value="C:cytosol"/>
    <property type="evidence" value="ECO:0007669"/>
    <property type="project" value="TreeGrafter"/>
</dbReference>
<dbReference type="GO" id="GO:0019239">
    <property type="term" value="F:deaminase activity"/>
    <property type="evidence" value="ECO:0007669"/>
    <property type="project" value="TreeGrafter"/>
</dbReference>
<accession>A0A428Q096</accession>
<organism evidence="2 3">
    <name type="scientific">Fusarium duplospermum</name>
    <dbReference type="NCBI Taxonomy" id="1325734"/>
    <lineage>
        <taxon>Eukaryota</taxon>
        <taxon>Fungi</taxon>
        <taxon>Dikarya</taxon>
        <taxon>Ascomycota</taxon>
        <taxon>Pezizomycotina</taxon>
        <taxon>Sordariomycetes</taxon>
        <taxon>Hypocreomycetidae</taxon>
        <taxon>Hypocreales</taxon>
        <taxon>Nectriaceae</taxon>
        <taxon>Fusarium</taxon>
        <taxon>Fusarium solani species complex</taxon>
    </lineage>
</organism>
<dbReference type="PANTHER" id="PTHR11803">
    <property type="entry name" value="2-IMINOBUTANOATE/2-IMINOPROPANOATE DEAMINASE RIDA"/>
    <property type="match status" value="1"/>
</dbReference>
<protein>
    <submittedName>
        <fullName evidence="2">Uncharacterized protein</fullName>
    </submittedName>
</protein>
<dbReference type="Pfam" id="PF01042">
    <property type="entry name" value="Ribonuc_L-PSP"/>
    <property type="match status" value="1"/>
</dbReference>
<dbReference type="Gene3D" id="3.30.1330.40">
    <property type="entry name" value="RutC-like"/>
    <property type="match status" value="1"/>
</dbReference>
<dbReference type="FunFam" id="3.30.1330.40:FF:000001">
    <property type="entry name" value="L-PSP family endoribonuclease"/>
    <property type="match status" value="1"/>
</dbReference>
<dbReference type="PANTHER" id="PTHR11803:SF42">
    <property type="entry name" value="MMF1"/>
    <property type="match status" value="1"/>
</dbReference>
<proteinExistence type="inferred from homology"/>
<comment type="similarity">
    <text evidence="1">Belongs to the RutC family.</text>
</comment>